<dbReference type="SUPFAM" id="SSF47226">
    <property type="entry name" value="Histidine-containing phosphotransfer domain, HPT domain"/>
    <property type="match status" value="1"/>
</dbReference>
<sequence>MVSGATSLSLVRDELFATMEEAELSLEQFIAERNNGSLLQQAVEYLQQIRGTLNLIELAGAELLAQEVLEQATDIPEGAGEERDVQLSALNNALHVLRRYLENVEMHRQELPELLLPAINDLRAAGGQPPLPESFFFSARLDQTRPDTGTAVDVSAHAADLRRLRQMYQVGLLGFIREDGPQAGLKLMGRALTRLDSLFATQPRGRLCWIGAAALEAQVDGQLLPRKARKQLFARIDRELKQLLGNASYEAPRNLLKELLYLVALADSRGPLATQVREVFGLTALPFTDQLLEEESQLLAGPGRSVMRSLSSAIREELASVKDLLDLIERGTVDSERLTTLHGLLGKLAKTLGMVGLSSAGATLSSQLQVVARWNDAEPIEVPALHKMADAVLYVESMVASLESGERRDARPQDVQPGDEATSFAQHQLNEARIVVVDESQAGLALAKRAITSYLESNGDKLHLANVPFSLQAVRGGLWFLNQERAALLVGACADYIQTQMLEAPQMPSEQMLETLADALTSLEYYLEGGAVLRPETVPSVLDLAAESVRALGLQVAA</sequence>
<comment type="caution">
    <text evidence="2">The sequence shown here is derived from an EMBL/GenBank/DDBJ whole genome shotgun (WGS) entry which is preliminary data.</text>
</comment>
<dbReference type="Pfam" id="PF26379">
    <property type="entry name" value="FimL_2nd"/>
    <property type="match status" value="1"/>
</dbReference>
<organism evidence="2 3">
    <name type="scientific">Pseudomonas turukhanskensis</name>
    <dbReference type="NCBI Taxonomy" id="1806536"/>
    <lineage>
        <taxon>Bacteria</taxon>
        <taxon>Pseudomonadati</taxon>
        <taxon>Pseudomonadota</taxon>
        <taxon>Gammaproteobacteria</taxon>
        <taxon>Pseudomonadales</taxon>
        <taxon>Pseudomonadaceae</taxon>
        <taxon>Pseudomonas</taxon>
    </lineage>
</organism>
<evidence type="ECO:0000259" key="1">
    <source>
        <dbReference type="Pfam" id="PF26379"/>
    </source>
</evidence>
<evidence type="ECO:0000313" key="2">
    <source>
        <dbReference type="EMBL" id="GLK88390.1"/>
    </source>
</evidence>
<reference evidence="2" key="2">
    <citation type="submission" date="2023-01" db="EMBL/GenBank/DDBJ databases">
        <authorList>
            <person name="Sun Q."/>
            <person name="Evtushenko L."/>
        </authorList>
    </citation>
    <scope>NUCLEOTIDE SEQUENCE</scope>
    <source>
        <strain evidence="2">VKM B-2935</strain>
    </source>
</reference>
<dbReference type="EMBL" id="BSFN01000003">
    <property type="protein sequence ID" value="GLK88390.1"/>
    <property type="molecule type" value="Genomic_DNA"/>
</dbReference>
<dbReference type="AlphaFoldDB" id="A0A9W6NF33"/>
<dbReference type="InterPro" id="IPR036641">
    <property type="entry name" value="HPT_dom_sf"/>
</dbReference>
<proteinExistence type="predicted"/>
<keyword evidence="3" id="KW-1185">Reference proteome</keyword>
<dbReference type="GO" id="GO:0000160">
    <property type="term" value="P:phosphorelay signal transduction system"/>
    <property type="evidence" value="ECO:0007669"/>
    <property type="project" value="InterPro"/>
</dbReference>
<gene>
    <name evidence="2" type="primary">fimL</name>
    <name evidence="2" type="ORF">GCM10017655_14520</name>
</gene>
<accession>A0A9W6NF33</accession>
<feature type="domain" description="Scaffold protein FimL second" evidence="1">
    <location>
        <begin position="156"/>
        <end position="291"/>
    </location>
</feature>
<name>A0A9W6NF33_9PSED</name>
<dbReference type="Proteomes" id="UP001143328">
    <property type="component" value="Unassembled WGS sequence"/>
</dbReference>
<dbReference type="InterPro" id="IPR058661">
    <property type="entry name" value="FimL_2nd"/>
</dbReference>
<evidence type="ECO:0000313" key="3">
    <source>
        <dbReference type="Proteomes" id="UP001143328"/>
    </source>
</evidence>
<protein>
    <recommendedName>
        <fullName evidence="1">Scaffold protein FimL second domain-containing protein</fullName>
    </recommendedName>
</protein>
<dbReference type="RefSeq" id="WP_271194611.1">
    <property type="nucleotide sequence ID" value="NZ_BSFN01000003.1"/>
</dbReference>
<reference evidence="2" key="1">
    <citation type="journal article" date="2014" name="Int. J. Syst. Evol. Microbiol.">
        <title>Complete genome sequence of Corynebacterium casei LMG S-19264T (=DSM 44701T), isolated from a smear-ripened cheese.</title>
        <authorList>
            <consortium name="US DOE Joint Genome Institute (JGI-PGF)"/>
            <person name="Walter F."/>
            <person name="Albersmeier A."/>
            <person name="Kalinowski J."/>
            <person name="Ruckert C."/>
        </authorList>
    </citation>
    <scope>NUCLEOTIDE SEQUENCE</scope>
    <source>
        <strain evidence="2">VKM B-2935</strain>
    </source>
</reference>